<evidence type="ECO:0000256" key="3">
    <source>
        <dbReference type="ARBA" id="ARBA00022448"/>
    </source>
</evidence>
<dbReference type="Proteomes" id="UP000193986">
    <property type="component" value="Unassembled WGS sequence"/>
</dbReference>
<dbReference type="PANTHER" id="PTHR13050:SF7">
    <property type="entry name" value="VESICLE TRANSPORT PROTEIN USE1"/>
    <property type="match status" value="1"/>
</dbReference>
<dbReference type="GO" id="GO:0005484">
    <property type="term" value="F:SNAP receptor activity"/>
    <property type="evidence" value="ECO:0007669"/>
    <property type="project" value="TreeGrafter"/>
</dbReference>
<keyword evidence="13" id="KW-1185">Reference proteome</keyword>
<sequence length="312" mass="34047">MIALAESNLPKQPSKQVLRSAKAAASSPHGLINLTRLVKALDEAVDGPAEDPIALRKEWETVQYARVLLNSLRTANEQSSSTNISLEDLDSTLYRIERSYSAAVTSPSIHARKSSFGIPPVPAKVLQPEPAEKIPLPSSPAPPAPSEMMNESHPPPAAALRQRHVPNMAVTDYLRRRQEEDSAGDETGLLPLKVHHPSRPGNNQGARDALLDGARATMGSKELHEELGGQLADMSHRLKLNAIHFASSLEEEKSLLEISQDVLEKNLASTRSSKKTLTAVSKKGRGTTCMTLGVVFMVIVLFVWTYMLIRFT</sequence>
<dbReference type="GO" id="GO:0006890">
    <property type="term" value="P:retrograde vesicle-mediated transport, Golgi to endoplasmic reticulum"/>
    <property type="evidence" value="ECO:0007669"/>
    <property type="project" value="TreeGrafter"/>
</dbReference>
<keyword evidence="6" id="KW-0931">ER-Golgi transport</keyword>
<dbReference type="InParanoid" id="A0A1Y2AUF0"/>
<dbReference type="GO" id="GO:0031201">
    <property type="term" value="C:SNARE complex"/>
    <property type="evidence" value="ECO:0007669"/>
    <property type="project" value="TreeGrafter"/>
</dbReference>
<evidence type="ECO:0000313" key="13">
    <source>
        <dbReference type="Proteomes" id="UP000193986"/>
    </source>
</evidence>
<keyword evidence="4 11" id="KW-0812">Transmembrane</keyword>
<keyword evidence="7" id="KW-0653">Protein transport</keyword>
<proteinExistence type="inferred from homology"/>
<keyword evidence="9 11" id="KW-0472">Membrane</keyword>
<evidence type="ECO:0000256" key="4">
    <source>
        <dbReference type="ARBA" id="ARBA00022692"/>
    </source>
</evidence>
<feature type="transmembrane region" description="Helical" evidence="11">
    <location>
        <begin position="290"/>
        <end position="309"/>
    </location>
</feature>
<evidence type="ECO:0000256" key="1">
    <source>
        <dbReference type="ARBA" id="ARBA00004163"/>
    </source>
</evidence>
<dbReference type="Pfam" id="PF09753">
    <property type="entry name" value="Use1"/>
    <property type="match status" value="1"/>
</dbReference>
<evidence type="ECO:0000256" key="7">
    <source>
        <dbReference type="ARBA" id="ARBA00022927"/>
    </source>
</evidence>
<feature type="region of interest" description="Disordered" evidence="10">
    <location>
        <begin position="178"/>
        <end position="207"/>
    </location>
</feature>
<comment type="subcellular location">
    <subcellularLocation>
        <location evidence="1">Endoplasmic reticulum membrane</location>
        <topology evidence="1">Single-pass type IV membrane protein</topology>
    </subcellularLocation>
</comment>
<evidence type="ECO:0000256" key="9">
    <source>
        <dbReference type="ARBA" id="ARBA00023136"/>
    </source>
</evidence>
<dbReference type="GO" id="GO:0015031">
    <property type="term" value="P:protein transport"/>
    <property type="evidence" value="ECO:0007669"/>
    <property type="project" value="UniProtKB-KW"/>
</dbReference>
<keyword evidence="8 11" id="KW-1133">Transmembrane helix</keyword>
<evidence type="ECO:0000256" key="8">
    <source>
        <dbReference type="ARBA" id="ARBA00022989"/>
    </source>
</evidence>
<reference evidence="12 13" key="1">
    <citation type="submission" date="2016-07" db="EMBL/GenBank/DDBJ databases">
        <title>Pervasive Adenine N6-methylation of Active Genes in Fungi.</title>
        <authorList>
            <consortium name="DOE Joint Genome Institute"/>
            <person name="Mondo S.J."/>
            <person name="Dannebaum R.O."/>
            <person name="Kuo R.C."/>
            <person name="Labutti K."/>
            <person name="Haridas S."/>
            <person name="Kuo A."/>
            <person name="Salamov A."/>
            <person name="Ahrendt S.R."/>
            <person name="Lipzen A."/>
            <person name="Sullivan W."/>
            <person name="Andreopoulos W.B."/>
            <person name="Clum A."/>
            <person name="Lindquist E."/>
            <person name="Daum C."/>
            <person name="Ramamoorthy G.K."/>
            <person name="Gryganskyi A."/>
            <person name="Culley D."/>
            <person name="Magnuson J.K."/>
            <person name="James T.Y."/>
            <person name="O'Malley M.A."/>
            <person name="Stajich J.E."/>
            <person name="Spatafora J.W."/>
            <person name="Visel A."/>
            <person name="Grigoriev I.V."/>
        </authorList>
    </citation>
    <scope>NUCLEOTIDE SEQUENCE [LARGE SCALE GENOMIC DNA]</scope>
    <source>
        <strain evidence="12 13">68-887.2</strain>
    </source>
</reference>
<evidence type="ECO:0000256" key="11">
    <source>
        <dbReference type="SAM" id="Phobius"/>
    </source>
</evidence>
<feature type="region of interest" description="Disordered" evidence="10">
    <location>
        <begin position="131"/>
        <end position="157"/>
    </location>
</feature>
<dbReference type="PANTHER" id="PTHR13050">
    <property type="entry name" value="USE1-LIKE PROTEIN"/>
    <property type="match status" value="1"/>
</dbReference>
<comment type="caution">
    <text evidence="12">The sequence shown here is derived from an EMBL/GenBank/DDBJ whole genome shotgun (WGS) entry which is preliminary data.</text>
</comment>
<dbReference type="AlphaFoldDB" id="A0A1Y2AUF0"/>
<dbReference type="STRING" id="71784.A0A1Y2AUF0"/>
<name>A0A1Y2AUF0_9TREE</name>
<evidence type="ECO:0000256" key="5">
    <source>
        <dbReference type="ARBA" id="ARBA00022824"/>
    </source>
</evidence>
<protein>
    <submittedName>
        <fullName evidence="12">Uncharacterized protein</fullName>
    </submittedName>
</protein>
<keyword evidence="3" id="KW-0813">Transport</keyword>
<evidence type="ECO:0000313" key="12">
    <source>
        <dbReference type="EMBL" id="ORY26172.1"/>
    </source>
</evidence>
<dbReference type="OrthoDB" id="4506189at2759"/>
<dbReference type="InterPro" id="IPR019150">
    <property type="entry name" value="Vesicle_transport_protein_Use1"/>
</dbReference>
<keyword evidence="5" id="KW-0256">Endoplasmic reticulum</keyword>
<evidence type="ECO:0000256" key="10">
    <source>
        <dbReference type="SAM" id="MobiDB-lite"/>
    </source>
</evidence>
<evidence type="ECO:0000256" key="2">
    <source>
        <dbReference type="ARBA" id="ARBA00007891"/>
    </source>
</evidence>
<organism evidence="12 13">
    <name type="scientific">Naematelia encephala</name>
    <dbReference type="NCBI Taxonomy" id="71784"/>
    <lineage>
        <taxon>Eukaryota</taxon>
        <taxon>Fungi</taxon>
        <taxon>Dikarya</taxon>
        <taxon>Basidiomycota</taxon>
        <taxon>Agaricomycotina</taxon>
        <taxon>Tremellomycetes</taxon>
        <taxon>Tremellales</taxon>
        <taxon>Naemateliaceae</taxon>
        <taxon>Naematelia</taxon>
    </lineage>
</organism>
<dbReference type="EMBL" id="MCFC01000050">
    <property type="protein sequence ID" value="ORY26172.1"/>
    <property type="molecule type" value="Genomic_DNA"/>
</dbReference>
<evidence type="ECO:0000256" key="6">
    <source>
        <dbReference type="ARBA" id="ARBA00022892"/>
    </source>
</evidence>
<gene>
    <name evidence="12" type="ORF">BCR39DRAFT_498529</name>
</gene>
<comment type="similarity">
    <text evidence="2">Belongs to the USE1 family.</text>
</comment>
<dbReference type="GO" id="GO:0005789">
    <property type="term" value="C:endoplasmic reticulum membrane"/>
    <property type="evidence" value="ECO:0007669"/>
    <property type="project" value="UniProtKB-SubCell"/>
</dbReference>
<accession>A0A1Y2AUF0</accession>